<feature type="signal peptide" evidence="1">
    <location>
        <begin position="1"/>
        <end position="18"/>
    </location>
</feature>
<reference evidence="3" key="1">
    <citation type="submission" date="2020-03" db="EMBL/GenBank/DDBJ databases">
        <title>Complete genome sequence of sulfur-oxidizing bacterium skT11.</title>
        <authorList>
            <person name="Kanda M."/>
            <person name="Kojima H."/>
            <person name="Fukui M."/>
        </authorList>
    </citation>
    <scope>NUCLEOTIDE SEQUENCE [LARGE SCALE GENOMIC DNA]</scope>
    <source>
        <strain evidence="3">skT11</strain>
    </source>
</reference>
<evidence type="ECO:0000313" key="2">
    <source>
        <dbReference type="EMBL" id="BCB27599.1"/>
    </source>
</evidence>
<keyword evidence="3" id="KW-1185">Reference proteome</keyword>
<evidence type="ECO:0000256" key="1">
    <source>
        <dbReference type="SAM" id="SignalP"/>
    </source>
</evidence>
<keyword evidence="1" id="KW-0732">Signal</keyword>
<dbReference type="Gene3D" id="2.50.20.10">
    <property type="entry name" value="Lipoprotein localisation LolA/LolB/LppX"/>
    <property type="match status" value="1"/>
</dbReference>
<dbReference type="Proteomes" id="UP000502260">
    <property type="component" value="Chromosome"/>
</dbReference>
<evidence type="ECO:0000313" key="3">
    <source>
        <dbReference type="Proteomes" id="UP000502260"/>
    </source>
</evidence>
<gene>
    <name evidence="2" type="ORF">SKTS_24850</name>
</gene>
<dbReference type="RefSeq" id="WP_173065531.1">
    <property type="nucleotide sequence ID" value="NZ_AP022853.1"/>
</dbReference>
<dbReference type="KEGG" id="slac:SKTS_24850"/>
<proteinExistence type="predicted"/>
<feature type="chain" id="PRO_5026287382" description="Outer membrane lipoprotein-sorting protein" evidence="1">
    <location>
        <begin position="19"/>
        <end position="272"/>
    </location>
</feature>
<dbReference type="AlphaFoldDB" id="A0A6F8VFV0"/>
<protein>
    <recommendedName>
        <fullName evidence="4">Outer membrane lipoprotein-sorting protein</fullName>
    </recommendedName>
</protein>
<evidence type="ECO:0008006" key="4">
    <source>
        <dbReference type="Google" id="ProtNLM"/>
    </source>
</evidence>
<organism evidence="2 3">
    <name type="scientific">Sulfurimicrobium lacus</name>
    <dbReference type="NCBI Taxonomy" id="2715678"/>
    <lineage>
        <taxon>Bacteria</taxon>
        <taxon>Pseudomonadati</taxon>
        <taxon>Pseudomonadota</taxon>
        <taxon>Betaproteobacteria</taxon>
        <taxon>Nitrosomonadales</taxon>
        <taxon>Sulfuricellaceae</taxon>
        <taxon>Sulfurimicrobium</taxon>
    </lineage>
</organism>
<sequence length="272" mass="30004">MKRILFLAFSLISFAASAAVAPKSSPDGAPAVKLTATQIVDRNVAARGGLEAWRAVSTLTLSGRLEAGGKKNTELPFVMKMKRSHMSRLEINFQDQTAVQVYDGTQGWKVRPFLGRDDAEPFTPAEAKAAAAWEELDGPLIDYAKKGTRVELAGTEAVEGRNAYKLKLTMKNGEVRNIWIDGARFLEVKMDGEPRKMDGKLRNVAIYFRDYKSVNGLTVPHLVETVVEKDKQAHKMTIERVAVNQPMEGALFAKPQLATMAKVSSQQAEQRP</sequence>
<accession>A0A6F8VFV0</accession>
<dbReference type="EMBL" id="AP022853">
    <property type="protein sequence ID" value="BCB27599.1"/>
    <property type="molecule type" value="Genomic_DNA"/>
</dbReference>
<name>A0A6F8VFV0_9PROT</name>